<feature type="region of interest" description="Disordered" evidence="1">
    <location>
        <begin position="18"/>
        <end position="71"/>
    </location>
</feature>
<dbReference type="Pfam" id="PF08719">
    <property type="entry name" value="NADAR"/>
    <property type="match status" value="1"/>
</dbReference>
<dbReference type="CDD" id="cd15457">
    <property type="entry name" value="NADAR"/>
    <property type="match status" value="1"/>
</dbReference>
<evidence type="ECO:0000259" key="2">
    <source>
        <dbReference type="Pfam" id="PF08719"/>
    </source>
</evidence>
<sequence length="648" mass="74391">MSQEFLESDFNQVATSCKEAMGEKRKKGASESDIKQNHKKHKKKKKNDDDSAIKGDFETEKLPPFEDKSEEKENIIENIECLYCTVMLDIPGAYPCSCKSEVETAETMLLEIFDICLCSCHESSVHEKPLEPEKCVPNPSPGTSSGHVKPNSEENFRINPANEKNEKNEKPPKTLSEPVKPYSKENSNLNHSLCDGDLLKSYDKETFQLNNSSKMKVENQITPTSQFNESKDYGSNIPQNDGSMSTDKRNTQHFNGSKDYGINIPENNGSMSTDKRNTQHFNGSKDYGINIPENNGSMSTGKKTDNKTDGNNEAMKSTNYKRQIRSVALFVTFGRKINFGLETDEYQRLGIQPISRELFPESGIKFVTDAVLNCWVNGWKISLFVVSDNNNLMKGFVKNLRDLFLKRSLKIVVIALTYYSYYSENGFKLAGANAVIFGFNKDALLALLNEETSRVSNSEKDDTVQFYNRGEPYYEFTNFYSAPVMIDNKLWPTTEHYFQASKFCQLELRERIRKLRFPSDAFKLGREYNSLKRKEWEVACSSRNFPQKRLFKEFIMMYALKCKFEQHDKLKYLLLSTGTAKIYEHTERDSYWGDGGINGKGLNRLGEYLEELRAHFMQRECLRMVRESGQPTARWIIPELDLLVSLED</sequence>
<accession>A0A9N9A3T7</accession>
<dbReference type="OrthoDB" id="206452at2759"/>
<dbReference type="AlphaFoldDB" id="A0A9N9A3T7"/>
<dbReference type="Gene3D" id="1.10.357.40">
    <property type="entry name" value="YbiA-like"/>
    <property type="match status" value="1"/>
</dbReference>
<feature type="region of interest" description="Disordered" evidence="1">
    <location>
        <begin position="130"/>
        <end position="190"/>
    </location>
</feature>
<feature type="compositionally biased region" description="Basic and acidic residues" evidence="1">
    <location>
        <begin position="163"/>
        <end position="172"/>
    </location>
</feature>
<name>A0A9N9A3T7_9GLOM</name>
<feature type="region of interest" description="Disordered" evidence="1">
    <location>
        <begin position="224"/>
        <end position="248"/>
    </location>
</feature>
<dbReference type="SUPFAM" id="SSF143990">
    <property type="entry name" value="YbiA-like"/>
    <property type="match status" value="1"/>
</dbReference>
<feature type="domain" description="NADAR" evidence="2">
    <location>
        <begin position="466"/>
        <end position="615"/>
    </location>
</feature>
<evidence type="ECO:0000313" key="3">
    <source>
        <dbReference type="EMBL" id="CAG8516180.1"/>
    </source>
</evidence>
<gene>
    <name evidence="3" type="ORF">DEBURN_LOCUS5427</name>
</gene>
<feature type="compositionally biased region" description="Basic and acidic residues" evidence="1">
    <location>
        <begin position="20"/>
        <end position="36"/>
    </location>
</feature>
<feature type="region of interest" description="Disordered" evidence="1">
    <location>
        <begin position="285"/>
        <end position="314"/>
    </location>
</feature>
<keyword evidence="4" id="KW-1185">Reference proteome</keyword>
<reference evidence="3" key="1">
    <citation type="submission" date="2021-06" db="EMBL/GenBank/DDBJ databases">
        <authorList>
            <person name="Kallberg Y."/>
            <person name="Tangrot J."/>
            <person name="Rosling A."/>
        </authorList>
    </citation>
    <scope>NUCLEOTIDE SEQUENCE</scope>
    <source>
        <strain evidence="3">AZ414A</strain>
    </source>
</reference>
<organism evidence="3 4">
    <name type="scientific">Diversispora eburnea</name>
    <dbReference type="NCBI Taxonomy" id="1213867"/>
    <lineage>
        <taxon>Eukaryota</taxon>
        <taxon>Fungi</taxon>
        <taxon>Fungi incertae sedis</taxon>
        <taxon>Mucoromycota</taxon>
        <taxon>Glomeromycotina</taxon>
        <taxon>Glomeromycetes</taxon>
        <taxon>Diversisporales</taxon>
        <taxon>Diversisporaceae</taxon>
        <taxon>Diversispora</taxon>
    </lineage>
</organism>
<evidence type="ECO:0000313" key="4">
    <source>
        <dbReference type="Proteomes" id="UP000789706"/>
    </source>
</evidence>
<dbReference type="InterPro" id="IPR037238">
    <property type="entry name" value="YbiA-like_sf"/>
</dbReference>
<protein>
    <submittedName>
        <fullName evidence="3">2678_t:CDS:1</fullName>
    </submittedName>
</protein>
<dbReference type="Proteomes" id="UP000789706">
    <property type="component" value="Unassembled WGS sequence"/>
</dbReference>
<dbReference type="NCBIfam" id="TIGR02464">
    <property type="entry name" value="ribofla_fusion"/>
    <property type="match status" value="1"/>
</dbReference>
<feature type="compositionally biased region" description="Polar residues" evidence="1">
    <location>
        <begin position="236"/>
        <end position="245"/>
    </location>
</feature>
<evidence type="ECO:0000256" key="1">
    <source>
        <dbReference type="SAM" id="MobiDB-lite"/>
    </source>
</evidence>
<feature type="compositionally biased region" description="Basic and acidic residues" evidence="1">
    <location>
        <begin position="46"/>
        <end position="71"/>
    </location>
</feature>
<proteinExistence type="predicted"/>
<dbReference type="EMBL" id="CAJVPK010000484">
    <property type="protein sequence ID" value="CAG8516180.1"/>
    <property type="molecule type" value="Genomic_DNA"/>
</dbReference>
<feature type="compositionally biased region" description="Polar residues" evidence="1">
    <location>
        <begin position="292"/>
        <end position="301"/>
    </location>
</feature>
<comment type="caution">
    <text evidence="3">The sequence shown here is derived from an EMBL/GenBank/DDBJ whole genome shotgun (WGS) entry which is preliminary data.</text>
</comment>
<dbReference type="InterPro" id="IPR012816">
    <property type="entry name" value="NADAR"/>
</dbReference>